<protein>
    <submittedName>
        <fullName evidence="1">Uncharacterized protein</fullName>
    </submittedName>
</protein>
<feature type="non-terminal residue" evidence="1">
    <location>
        <position position="77"/>
    </location>
</feature>
<organism evidence="1 2">
    <name type="scientific">Paracidovorax valerianellae</name>
    <dbReference type="NCBI Taxonomy" id="187868"/>
    <lineage>
        <taxon>Bacteria</taxon>
        <taxon>Pseudomonadati</taxon>
        <taxon>Pseudomonadota</taxon>
        <taxon>Betaproteobacteria</taxon>
        <taxon>Burkholderiales</taxon>
        <taxon>Comamonadaceae</taxon>
        <taxon>Paracidovorax</taxon>
    </lineage>
</organism>
<sequence>MKCFISSIKTIISKKIEEASTIYFWIDGYAGQLRFSVIKQALASTSFKCKTQAVQTEKIVEGYLVRPEQSRFQLQAD</sequence>
<dbReference type="AlphaFoldDB" id="A0A1G7FR49"/>
<reference evidence="1 2" key="1">
    <citation type="submission" date="2016-10" db="EMBL/GenBank/DDBJ databases">
        <authorList>
            <person name="de Groot N.N."/>
        </authorList>
    </citation>
    <scope>NUCLEOTIDE SEQUENCE [LARGE SCALE GENOMIC DNA]</scope>
    <source>
        <strain evidence="1 2">DSM 16619</strain>
    </source>
</reference>
<name>A0A1G7FR49_9BURK</name>
<keyword evidence="2" id="KW-1185">Reference proteome</keyword>
<evidence type="ECO:0000313" key="2">
    <source>
        <dbReference type="Proteomes" id="UP000198781"/>
    </source>
</evidence>
<dbReference type="Proteomes" id="UP000198781">
    <property type="component" value="Unassembled WGS sequence"/>
</dbReference>
<gene>
    <name evidence="1" type="ORF">SAMN05192589_1431</name>
</gene>
<evidence type="ECO:0000313" key="1">
    <source>
        <dbReference type="EMBL" id="SDE78386.1"/>
    </source>
</evidence>
<proteinExistence type="predicted"/>
<accession>A0A1G7FR49</accession>
<dbReference type="EMBL" id="FMZC01000043">
    <property type="protein sequence ID" value="SDE78386.1"/>
    <property type="molecule type" value="Genomic_DNA"/>
</dbReference>